<proteinExistence type="predicted"/>
<evidence type="ECO:0000313" key="2">
    <source>
        <dbReference type="Proteomes" id="UP001165297"/>
    </source>
</evidence>
<dbReference type="RefSeq" id="WP_226182264.1">
    <property type="nucleotide sequence ID" value="NZ_JAJADQ010000001.1"/>
</dbReference>
<keyword evidence="2" id="KW-1185">Reference proteome</keyword>
<accession>A0ABS8A7K6</accession>
<reference evidence="1" key="1">
    <citation type="submission" date="2021-10" db="EMBL/GenBank/DDBJ databases">
        <authorList>
            <person name="Dean J.D."/>
            <person name="Kim M.K."/>
            <person name="Newey C.N."/>
            <person name="Stoker T.S."/>
            <person name="Thompson D.W."/>
            <person name="Grose J.H."/>
        </authorList>
    </citation>
    <scope>NUCLEOTIDE SEQUENCE</scope>
    <source>
        <strain evidence="1">BT635</strain>
    </source>
</reference>
<dbReference type="Proteomes" id="UP001165297">
    <property type="component" value="Unassembled WGS sequence"/>
</dbReference>
<sequence>MPPLTEQQALTIAKEILRRHGLSYDIREGLTAEFTEAPATNPPVPCWCVSYVSQPGAFDQHDYFLFLADDTGELLHILGPHGKLRL</sequence>
<gene>
    <name evidence="1" type="ORF">LGH70_02270</name>
</gene>
<dbReference type="EMBL" id="JAJADQ010000001">
    <property type="protein sequence ID" value="MCB2376388.1"/>
    <property type="molecule type" value="Genomic_DNA"/>
</dbReference>
<comment type="caution">
    <text evidence="1">The sequence shown here is derived from an EMBL/GenBank/DDBJ whole genome shotgun (WGS) entry which is preliminary data.</text>
</comment>
<organism evidence="1 2">
    <name type="scientific">Hymenobacter nitidus</name>
    <dbReference type="NCBI Taxonomy" id="2880929"/>
    <lineage>
        <taxon>Bacteria</taxon>
        <taxon>Pseudomonadati</taxon>
        <taxon>Bacteroidota</taxon>
        <taxon>Cytophagia</taxon>
        <taxon>Cytophagales</taxon>
        <taxon>Hymenobacteraceae</taxon>
        <taxon>Hymenobacter</taxon>
    </lineage>
</organism>
<evidence type="ECO:0000313" key="1">
    <source>
        <dbReference type="EMBL" id="MCB2376388.1"/>
    </source>
</evidence>
<name>A0ABS8A7K6_9BACT</name>
<evidence type="ECO:0008006" key="3">
    <source>
        <dbReference type="Google" id="ProtNLM"/>
    </source>
</evidence>
<protein>
    <recommendedName>
        <fullName evidence="3">PepSY domain-containing protein</fullName>
    </recommendedName>
</protein>